<proteinExistence type="predicted"/>
<evidence type="ECO:0000313" key="3">
    <source>
        <dbReference type="Proteomes" id="UP000279601"/>
    </source>
</evidence>
<dbReference type="GeneID" id="65109268"/>
<keyword evidence="1" id="KW-0812">Transmembrane</keyword>
<keyword evidence="1" id="KW-1133">Transmembrane helix</keyword>
<keyword evidence="3" id="KW-1185">Reference proteome</keyword>
<name>A0A1D3RKI7_9CAUD</name>
<sequence>MNSTELKAKIAKTDSLSTKVRYILTRNEKLCWCVALTLYGIIVFWGWSDITNLPKEERADSAGAMAAFTCFGWGMFGIIVMLIGEFVNTIAQILIGMRRNRIISKLSKAERFEGFINDCRKARK</sequence>
<keyword evidence="1" id="KW-0472">Membrane</keyword>
<evidence type="ECO:0000256" key="1">
    <source>
        <dbReference type="SAM" id="Phobius"/>
    </source>
</evidence>
<protein>
    <submittedName>
        <fullName evidence="2">Uncharacterized protein</fullName>
    </submittedName>
</protein>
<accession>A0A1D3RKI7</accession>
<evidence type="ECO:0000313" key="2">
    <source>
        <dbReference type="EMBL" id="SCN45814.1"/>
    </source>
</evidence>
<dbReference type="Proteomes" id="UP000279601">
    <property type="component" value="Segment"/>
</dbReference>
<feature type="transmembrane region" description="Helical" evidence="1">
    <location>
        <begin position="62"/>
        <end position="95"/>
    </location>
</feature>
<feature type="transmembrane region" description="Helical" evidence="1">
    <location>
        <begin position="30"/>
        <end position="47"/>
    </location>
</feature>
<organism evidence="2 3">
    <name type="scientific">Cronobacter phage Pet-CM3-4</name>
    <dbReference type="NCBI Taxonomy" id="1892569"/>
    <lineage>
        <taxon>Viruses</taxon>
        <taxon>Duplodnaviria</taxon>
        <taxon>Heunggongvirae</taxon>
        <taxon>Uroviricota</taxon>
        <taxon>Caudoviricetes</taxon>
        <taxon>Pantevenvirales</taxon>
        <taxon>Straboviridae</taxon>
        <taxon>Tevenvirinae</taxon>
        <taxon>Karamvirus</taxon>
        <taxon>Karamvirus petcm34</taxon>
    </lineage>
</organism>
<reference evidence="3" key="1">
    <citation type="submission" date="2016-09" db="EMBL/GenBank/DDBJ databases">
        <authorList>
            <person name="Kajsik M."/>
        </authorList>
    </citation>
    <scope>NUCLEOTIDE SEQUENCE [LARGE SCALE GENOMIC DNA]</scope>
</reference>
<dbReference type="RefSeq" id="YP_010091736.1">
    <property type="nucleotide sequence ID" value="NC_055726.1"/>
</dbReference>
<dbReference type="EMBL" id="LT614807">
    <property type="protein sequence ID" value="SCN45814.1"/>
    <property type="molecule type" value="Genomic_DNA"/>
</dbReference>
<dbReference type="KEGG" id="vg:65109268"/>